<organism evidence="1 2">
    <name type="scientific">Bradyrhizobium lablabi</name>
    <dbReference type="NCBI Taxonomy" id="722472"/>
    <lineage>
        <taxon>Bacteria</taxon>
        <taxon>Pseudomonadati</taxon>
        <taxon>Pseudomonadota</taxon>
        <taxon>Alphaproteobacteria</taxon>
        <taxon>Hyphomicrobiales</taxon>
        <taxon>Nitrobacteraceae</taxon>
        <taxon>Bradyrhizobium</taxon>
    </lineage>
</organism>
<protein>
    <submittedName>
        <fullName evidence="1">Uncharacterized protein</fullName>
    </submittedName>
</protein>
<dbReference type="EMBL" id="FNTI01000001">
    <property type="protein sequence ID" value="SED43273.1"/>
    <property type="molecule type" value="Genomic_DNA"/>
</dbReference>
<gene>
    <name evidence="1" type="ORF">SAMN05444171_4090</name>
</gene>
<name>A0A1H5ALQ5_9BRAD</name>
<proteinExistence type="predicted"/>
<dbReference type="RefSeq" id="WP_074822642.1">
    <property type="nucleotide sequence ID" value="NZ_FNTI01000001.1"/>
</dbReference>
<dbReference type="AlphaFoldDB" id="A0A1H5ALQ5"/>
<dbReference type="Proteomes" id="UP000183208">
    <property type="component" value="Unassembled WGS sequence"/>
</dbReference>
<evidence type="ECO:0000313" key="2">
    <source>
        <dbReference type="Proteomes" id="UP000183208"/>
    </source>
</evidence>
<evidence type="ECO:0000313" key="1">
    <source>
        <dbReference type="EMBL" id="SED43273.1"/>
    </source>
</evidence>
<sequence length="104" mass="11411">MIRTAAVEAMLDAHPARIHVFTAPPILRESRASLRRMASCLTRSLDVSTEEALADAYDTAIGGDDSAVGCNMTLLMETSSDPREQIERVLMAADLLRMALRIQH</sequence>
<reference evidence="1 2" key="1">
    <citation type="submission" date="2016-10" db="EMBL/GenBank/DDBJ databases">
        <authorList>
            <person name="de Groot N.N."/>
        </authorList>
    </citation>
    <scope>NUCLEOTIDE SEQUENCE [LARGE SCALE GENOMIC DNA]</scope>
    <source>
        <strain evidence="1 2">GAS522</strain>
    </source>
</reference>
<accession>A0A1H5ALQ5</accession>